<dbReference type="EMBL" id="MLJW01000049">
    <property type="protein sequence ID" value="OIR05558.1"/>
    <property type="molecule type" value="Genomic_DNA"/>
</dbReference>
<name>A0A1J5SZZ2_9ZZZZ</name>
<evidence type="ECO:0000313" key="1">
    <source>
        <dbReference type="EMBL" id="OIR05558.1"/>
    </source>
</evidence>
<gene>
    <name evidence="1" type="ORF">GALL_123010</name>
</gene>
<organism evidence="1">
    <name type="scientific">mine drainage metagenome</name>
    <dbReference type="NCBI Taxonomy" id="410659"/>
    <lineage>
        <taxon>unclassified sequences</taxon>
        <taxon>metagenomes</taxon>
        <taxon>ecological metagenomes</taxon>
    </lineage>
</organism>
<accession>A0A1J5SZZ2</accession>
<reference evidence="1" key="1">
    <citation type="submission" date="2016-10" db="EMBL/GenBank/DDBJ databases">
        <title>Sequence of Gallionella enrichment culture.</title>
        <authorList>
            <person name="Poehlein A."/>
            <person name="Muehling M."/>
            <person name="Daniel R."/>
        </authorList>
    </citation>
    <scope>NUCLEOTIDE SEQUENCE</scope>
</reference>
<comment type="caution">
    <text evidence="1">The sequence shown here is derived from an EMBL/GenBank/DDBJ whole genome shotgun (WGS) entry which is preliminary data.</text>
</comment>
<protein>
    <submittedName>
        <fullName evidence="1">Uncharacterized protein</fullName>
    </submittedName>
</protein>
<dbReference type="AlphaFoldDB" id="A0A1J5SZZ2"/>
<proteinExistence type="predicted"/>
<sequence length="64" mass="7438">MADIVNLDSARRRHRQSRADGITLCQSGFHKWQAMAGQRFDVKQGRLVTTERCTRCNMERTKLT</sequence>